<keyword evidence="13" id="KW-1185">Reference proteome</keyword>
<keyword evidence="6" id="KW-0443">Lipid metabolism</keyword>
<keyword evidence="5" id="KW-0276">Fatty acid metabolism</keyword>
<dbReference type="InterPro" id="IPR042231">
    <property type="entry name" value="Cho/carn_acyl_trans_2"/>
</dbReference>
<name>A0AAD8E7E7_DIPPU</name>
<dbReference type="Gene3D" id="3.30.559.10">
    <property type="entry name" value="Chloramphenicol acetyltransferase-like domain"/>
    <property type="match status" value="1"/>
</dbReference>
<keyword evidence="3" id="KW-0813">Transport</keyword>
<evidence type="ECO:0000256" key="7">
    <source>
        <dbReference type="ARBA" id="ARBA00023315"/>
    </source>
</evidence>
<accession>A0AAD8E7E7</accession>
<proteinExistence type="inferred from homology"/>
<evidence type="ECO:0000256" key="6">
    <source>
        <dbReference type="ARBA" id="ARBA00023098"/>
    </source>
</evidence>
<reference evidence="12" key="2">
    <citation type="submission" date="2023-05" db="EMBL/GenBank/DDBJ databases">
        <authorList>
            <person name="Fouks B."/>
        </authorList>
    </citation>
    <scope>NUCLEOTIDE SEQUENCE</scope>
    <source>
        <strain evidence="12">Stay&amp;Tobe</strain>
        <tissue evidence="12">Testes</tissue>
    </source>
</reference>
<evidence type="ECO:0000256" key="2">
    <source>
        <dbReference type="ARBA" id="ARBA00005232"/>
    </source>
</evidence>
<dbReference type="GO" id="GO:0005739">
    <property type="term" value="C:mitochondrion"/>
    <property type="evidence" value="ECO:0007669"/>
    <property type="project" value="TreeGrafter"/>
</dbReference>
<dbReference type="EMBL" id="JASPKZ010008423">
    <property type="protein sequence ID" value="KAJ9579432.1"/>
    <property type="molecule type" value="Genomic_DNA"/>
</dbReference>
<feature type="active site" description="Proton acceptor" evidence="9">
    <location>
        <position position="354"/>
    </location>
</feature>
<dbReference type="PANTHER" id="PTHR22589">
    <property type="entry name" value="CARNITINE O-ACYLTRANSFERASE"/>
    <property type="match status" value="1"/>
</dbReference>
<comment type="similarity">
    <text evidence="2 10">Belongs to the carnitine/choline acetyltransferase family.</text>
</comment>
<dbReference type="Gene3D" id="1.20.1280.180">
    <property type="match status" value="1"/>
</dbReference>
<sequence length="638" mass="73051">MSQKRNRSNEDDYQYIQRSKIPTLHFQASLPKLPIPELDKTCNRYLAAQKPLLSHDDFVKTEAIVNEFRKGEGLSLQKQLKDWDKKNKHTNYISEPWFDKYLRDRVPLPINYNPQVVFVNDKRPEYNNQLVRSTNMLISSLRFMKSMRAGILEPEVFHLNPKKSDTDLFRTVTRLLPSSVSWYGAFLFKAYPLDMSQYGQLFSTARIPKIGKDLLFHDKSAKHMVLMRRGHFYVFDVLDRDGNILPPSDILACMKFILDDTAPPAEFPIGILTTENRDIWAQAREHLESTGNKENLSLIDSGIFMMCLDDVEITDNLHFLLRHFLHSDGKNRWFDKSFSLLITKDGYAAVNFEHSWGDGVAVLRYFQDMLKDSLEKPRVHPDTKPSDCKPESRVRRLDFNIDAKMKEFITQGTKKFDAFCNSLDVDYTEIMEFGRKDCKQFKVSPDCVMQLSFQVAFYKQVGKFAASYESCSTAAFKHGRTETMRPCTMATKEFCEALNSRNKPSDSELAALIRKCSEIHGNLTKEAALGQGFDRHLYGLKLFAERNGGKLPNIFLDPAYASINHNIISTSTLSSPSVRAGGFGPVVEDGYGIAYTIWDHKLGAVAASYPPHRDSRDFVECLKSAFDDIFGILQRAKN</sequence>
<dbReference type="AlphaFoldDB" id="A0AAD8E7E7"/>
<comment type="pathway">
    <text evidence="1">Lipid metabolism; fatty acid beta-oxidation.</text>
</comment>
<dbReference type="InterPro" id="IPR042572">
    <property type="entry name" value="Carn_acyl_trans_N"/>
</dbReference>
<evidence type="ECO:0000256" key="8">
    <source>
        <dbReference type="ARBA" id="ARBA00048999"/>
    </source>
</evidence>
<comment type="caution">
    <text evidence="12">The sequence shown here is derived from an EMBL/GenBank/DDBJ whole genome shotgun (WGS) entry which is preliminary data.</text>
</comment>
<dbReference type="InterPro" id="IPR023213">
    <property type="entry name" value="CAT-like_dom_sf"/>
</dbReference>
<evidence type="ECO:0000256" key="9">
    <source>
        <dbReference type="PIRSR" id="PIRSR600542-1"/>
    </source>
</evidence>
<reference evidence="12" key="1">
    <citation type="journal article" date="2023" name="IScience">
        <title>Live-bearing cockroach genome reveals convergent evolutionary mechanisms linked to viviparity in insects and beyond.</title>
        <authorList>
            <person name="Fouks B."/>
            <person name="Harrison M.C."/>
            <person name="Mikhailova A.A."/>
            <person name="Marchal E."/>
            <person name="English S."/>
            <person name="Carruthers M."/>
            <person name="Jennings E.C."/>
            <person name="Chiamaka E.L."/>
            <person name="Frigard R.A."/>
            <person name="Pippel M."/>
            <person name="Attardo G.M."/>
            <person name="Benoit J.B."/>
            <person name="Bornberg-Bauer E."/>
            <person name="Tobe S.S."/>
        </authorList>
    </citation>
    <scope>NUCLEOTIDE SEQUENCE</scope>
    <source>
        <strain evidence="12">Stay&amp;Tobe</strain>
    </source>
</reference>
<dbReference type="FunFam" id="1.10.275.20:FF:000001">
    <property type="entry name" value="carnitine O-palmitoyltransferase 2, mitochondrial"/>
    <property type="match status" value="1"/>
</dbReference>
<gene>
    <name evidence="12" type="ORF">L9F63_024456</name>
</gene>
<dbReference type="SUPFAM" id="SSF52777">
    <property type="entry name" value="CoA-dependent acyltransferases"/>
    <property type="match status" value="2"/>
</dbReference>
<keyword evidence="4 10" id="KW-0808">Transferase</keyword>
<comment type="catalytic activity">
    <reaction evidence="8">
        <text>4,8-dimethylnonanoyl-CoA + (R)-carnitine = O-4,8-dimethylnonanoyl-(R)-carnitine + CoA</text>
        <dbReference type="Rhea" id="RHEA:44860"/>
        <dbReference type="ChEBI" id="CHEBI:16347"/>
        <dbReference type="ChEBI" id="CHEBI:57287"/>
        <dbReference type="ChEBI" id="CHEBI:77061"/>
        <dbReference type="ChEBI" id="CHEBI:84654"/>
    </reaction>
</comment>
<dbReference type="Pfam" id="PF00755">
    <property type="entry name" value="Carn_acyltransf"/>
    <property type="match status" value="1"/>
</dbReference>
<dbReference type="InterPro" id="IPR039551">
    <property type="entry name" value="Cho/carn_acyl_trans"/>
</dbReference>
<dbReference type="PROSITE" id="PS00440">
    <property type="entry name" value="ACYLTRANSF_C_2"/>
    <property type="match status" value="1"/>
</dbReference>
<dbReference type="Gene3D" id="3.30.559.70">
    <property type="entry name" value="Choline/Carnitine o-acyltransferase, domain 2"/>
    <property type="match status" value="1"/>
</dbReference>
<dbReference type="GO" id="GO:0004095">
    <property type="term" value="F:carnitine O-palmitoyltransferase activity"/>
    <property type="evidence" value="ECO:0007669"/>
    <property type="project" value="TreeGrafter"/>
</dbReference>
<evidence type="ECO:0000256" key="1">
    <source>
        <dbReference type="ARBA" id="ARBA00005005"/>
    </source>
</evidence>
<dbReference type="InterPro" id="IPR000542">
    <property type="entry name" value="Carn_acyl_trans"/>
</dbReference>
<evidence type="ECO:0000256" key="5">
    <source>
        <dbReference type="ARBA" id="ARBA00022832"/>
    </source>
</evidence>
<evidence type="ECO:0000256" key="4">
    <source>
        <dbReference type="ARBA" id="ARBA00022679"/>
    </source>
</evidence>
<evidence type="ECO:0000313" key="13">
    <source>
        <dbReference type="Proteomes" id="UP001233999"/>
    </source>
</evidence>
<evidence type="ECO:0000256" key="3">
    <source>
        <dbReference type="ARBA" id="ARBA00022448"/>
    </source>
</evidence>
<organism evidence="12 13">
    <name type="scientific">Diploptera punctata</name>
    <name type="common">Pacific beetle cockroach</name>
    <dbReference type="NCBI Taxonomy" id="6984"/>
    <lineage>
        <taxon>Eukaryota</taxon>
        <taxon>Metazoa</taxon>
        <taxon>Ecdysozoa</taxon>
        <taxon>Arthropoda</taxon>
        <taxon>Hexapoda</taxon>
        <taxon>Insecta</taxon>
        <taxon>Pterygota</taxon>
        <taxon>Neoptera</taxon>
        <taxon>Polyneoptera</taxon>
        <taxon>Dictyoptera</taxon>
        <taxon>Blattodea</taxon>
        <taxon>Blaberoidea</taxon>
        <taxon>Blaberidae</taxon>
        <taxon>Diplopterinae</taxon>
        <taxon>Diploptera</taxon>
    </lineage>
</organism>
<evidence type="ECO:0000256" key="10">
    <source>
        <dbReference type="RuleBase" id="RU003801"/>
    </source>
</evidence>
<dbReference type="FunFam" id="1.20.1280.180:FF:000001">
    <property type="entry name" value="Carnitine O-palmitoyltransferase 2, mitochondrial"/>
    <property type="match status" value="1"/>
</dbReference>
<evidence type="ECO:0000259" key="11">
    <source>
        <dbReference type="Pfam" id="PF00755"/>
    </source>
</evidence>
<dbReference type="Proteomes" id="UP001233999">
    <property type="component" value="Unassembled WGS sequence"/>
</dbReference>
<protein>
    <recommendedName>
        <fullName evidence="11">Choline/carnitine acyltransferase domain-containing protein</fullName>
    </recommendedName>
</protein>
<feature type="domain" description="Choline/carnitine acyltransferase" evidence="11">
    <location>
        <begin position="33"/>
        <end position="623"/>
    </location>
</feature>
<dbReference type="PANTHER" id="PTHR22589:SF16">
    <property type="entry name" value="CARNITINE O-PALMITOYLTRANSFERASE 2, MITOCHONDRIAL"/>
    <property type="match status" value="1"/>
</dbReference>
<evidence type="ECO:0000313" key="12">
    <source>
        <dbReference type="EMBL" id="KAJ9579432.1"/>
    </source>
</evidence>
<keyword evidence="7 10" id="KW-0012">Acyltransferase</keyword>
<dbReference type="GO" id="GO:0006635">
    <property type="term" value="P:fatty acid beta-oxidation"/>
    <property type="evidence" value="ECO:0007669"/>
    <property type="project" value="TreeGrafter"/>
</dbReference>
<dbReference type="Gene3D" id="1.10.275.20">
    <property type="entry name" value="Choline/Carnitine o-acyltransferase"/>
    <property type="match status" value="1"/>
</dbReference>